<dbReference type="AlphaFoldDB" id="A0A318S8U1"/>
<protein>
    <recommendedName>
        <fullName evidence="1">Polymerase/histidinol phosphatase N-terminal domain-containing protein</fullName>
    </recommendedName>
</protein>
<dbReference type="Proteomes" id="UP000248326">
    <property type="component" value="Unassembled WGS sequence"/>
</dbReference>
<dbReference type="GO" id="GO:0035312">
    <property type="term" value="F:5'-3' DNA exonuclease activity"/>
    <property type="evidence" value="ECO:0007669"/>
    <property type="project" value="TreeGrafter"/>
</dbReference>
<evidence type="ECO:0000313" key="2">
    <source>
        <dbReference type="EMBL" id="PYE54535.1"/>
    </source>
</evidence>
<evidence type="ECO:0000313" key="3">
    <source>
        <dbReference type="Proteomes" id="UP000248326"/>
    </source>
</evidence>
<dbReference type="GO" id="GO:0004534">
    <property type="term" value="F:5'-3' RNA exonuclease activity"/>
    <property type="evidence" value="ECO:0007669"/>
    <property type="project" value="TreeGrafter"/>
</dbReference>
<dbReference type="PANTHER" id="PTHR42924:SF3">
    <property type="entry name" value="POLYMERASE_HISTIDINOL PHOSPHATASE N-TERMINAL DOMAIN-CONTAINING PROTEIN"/>
    <property type="match status" value="1"/>
</dbReference>
<dbReference type="SUPFAM" id="SSF89550">
    <property type="entry name" value="PHP domain-like"/>
    <property type="match status" value="1"/>
</dbReference>
<dbReference type="SMART" id="SM00481">
    <property type="entry name" value="POLIIIAc"/>
    <property type="match status" value="1"/>
</dbReference>
<dbReference type="Pfam" id="PF02811">
    <property type="entry name" value="PHP"/>
    <property type="match status" value="1"/>
</dbReference>
<proteinExistence type="predicted"/>
<evidence type="ECO:0000259" key="1">
    <source>
        <dbReference type="SMART" id="SM00481"/>
    </source>
</evidence>
<dbReference type="Gene3D" id="3.20.20.140">
    <property type="entry name" value="Metal-dependent hydrolases"/>
    <property type="match status" value="1"/>
</dbReference>
<feature type="domain" description="Polymerase/histidinol phosphatase N-terminal" evidence="1">
    <location>
        <begin position="3"/>
        <end position="73"/>
    </location>
</feature>
<dbReference type="InterPro" id="IPR003141">
    <property type="entry name" value="Pol/His_phosphatase_N"/>
</dbReference>
<reference evidence="2 3" key="1">
    <citation type="submission" date="2018-06" db="EMBL/GenBank/DDBJ databases">
        <title>Genomic Encyclopedia of Type Strains, Phase IV (KMG-IV): sequencing the most valuable type-strain genomes for metagenomic binning, comparative biology and taxonomic classification.</title>
        <authorList>
            <person name="Goeker M."/>
        </authorList>
    </citation>
    <scope>NUCLEOTIDE SEQUENCE [LARGE SCALE GENOMIC DNA]</scope>
    <source>
        <strain evidence="2 3">DSM 18048</strain>
    </source>
</reference>
<dbReference type="InterPro" id="IPR004013">
    <property type="entry name" value="PHP_dom"/>
</dbReference>
<gene>
    <name evidence="2" type="ORF">DES52_105173</name>
</gene>
<dbReference type="CDD" id="cd07432">
    <property type="entry name" value="PHP_HisPPase"/>
    <property type="match status" value="1"/>
</dbReference>
<dbReference type="InterPro" id="IPR052018">
    <property type="entry name" value="PHP_domain"/>
</dbReference>
<dbReference type="PANTHER" id="PTHR42924">
    <property type="entry name" value="EXONUCLEASE"/>
    <property type="match status" value="1"/>
</dbReference>
<keyword evidence="3" id="KW-1185">Reference proteome</keyword>
<name>A0A318S8U1_9DEIO</name>
<comment type="caution">
    <text evidence="2">The sequence shown here is derived from an EMBL/GenBank/DDBJ whole genome shotgun (WGS) entry which is preliminary data.</text>
</comment>
<accession>A0A318S8U1</accession>
<dbReference type="EMBL" id="QJSX01000005">
    <property type="protein sequence ID" value="PYE54535.1"/>
    <property type="molecule type" value="Genomic_DNA"/>
</dbReference>
<dbReference type="Pfam" id="PF13263">
    <property type="entry name" value="PHP_C"/>
    <property type="match status" value="1"/>
</dbReference>
<dbReference type="InterPro" id="IPR016195">
    <property type="entry name" value="Pol/histidinol_Pase-like"/>
</dbReference>
<sequence length="231" mass="25630">MKMDLHCHSEASKDCRTPIHDFPDLLLRRGIAVQAITDHNEIWGAVALRTLVRALSLDDRLTIIVGEEVSTRDGEIIGLFLHDRIPAGMSAEDTVRAIRDQGGLVLLPHGFDPLKRHRLRPEALERVRDEIDIVESFNARVSNVRYNAEAGEWAAKRDLPASAGSDAHTDDQVGECWVQTPDRSVTTPEDLLGALRSGDIIGKWTHPAIAFVAKQLHGFRKNSLRSPSRAS</sequence>
<organism evidence="2 3">
    <name type="scientific">Deinococcus yavapaiensis KR-236</name>
    <dbReference type="NCBI Taxonomy" id="694435"/>
    <lineage>
        <taxon>Bacteria</taxon>
        <taxon>Thermotogati</taxon>
        <taxon>Deinococcota</taxon>
        <taxon>Deinococci</taxon>
        <taxon>Deinococcales</taxon>
        <taxon>Deinococcaceae</taxon>
        <taxon>Deinococcus</taxon>
    </lineage>
</organism>